<reference evidence="4" key="1">
    <citation type="journal article" date="2019" name="Int. J. Syst. Evol. Microbiol.">
        <title>The Global Catalogue of Microorganisms (GCM) 10K type strain sequencing project: providing services to taxonomists for standard genome sequencing and annotation.</title>
        <authorList>
            <consortium name="The Broad Institute Genomics Platform"/>
            <consortium name="The Broad Institute Genome Sequencing Center for Infectious Disease"/>
            <person name="Wu L."/>
            <person name="Ma J."/>
        </authorList>
    </citation>
    <scope>NUCLEOTIDE SEQUENCE [LARGE SCALE GENOMIC DNA]</scope>
    <source>
        <strain evidence="4">JCM 12125</strain>
    </source>
</reference>
<organism evidence="3 4">
    <name type="scientific">Brevundimonas staleyi</name>
    <dbReference type="NCBI Taxonomy" id="74326"/>
    <lineage>
        <taxon>Bacteria</taxon>
        <taxon>Pseudomonadati</taxon>
        <taxon>Pseudomonadota</taxon>
        <taxon>Alphaproteobacteria</taxon>
        <taxon>Caulobacterales</taxon>
        <taxon>Caulobacteraceae</taxon>
        <taxon>Brevundimonas</taxon>
    </lineage>
</organism>
<accession>A0ABW0FQ99</accession>
<proteinExistence type="predicted"/>
<evidence type="ECO:0000256" key="2">
    <source>
        <dbReference type="SAM" id="SignalP"/>
    </source>
</evidence>
<keyword evidence="4" id="KW-1185">Reference proteome</keyword>
<evidence type="ECO:0008006" key="5">
    <source>
        <dbReference type="Google" id="ProtNLM"/>
    </source>
</evidence>
<dbReference type="RefSeq" id="WP_289648188.1">
    <property type="nucleotide sequence ID" value="NZ_CP169082.1"/>
</dbReference>
<feature type="chain" id="PRO_5045377943" description="Secreted protein" evidence="2">
    <location>
        <begin position="27"/>
        <end position="132"/>
    </location>
</feature>
<evidence type="ECO:0000256" key="1">
    <source>
        <dbReference type="SAM" id="MobiDB-lite"/>
    </source>
</evidence>
<name>A0ABW0FQ99_9CAUL</name>
<dbReference type="Proteomes" id="UP001596152">
    <property type="component" value="Unassembled WGS sequence"/>
</dbReference>
<comment type="caution">
    <text evidence="3">The sequence shown here is derived from an EMBL/GenBank/DDBJ whole genome shotgun (WGS) entry which is preliminary data.</text>
</comment>
<keyword evidence="2" id="KW-0732">Signal</keyword>
<feature type="region of interest" description="Disordered" evidence="1">
    <location>
        <begin position="32"/>
        <end position="132"/>
    </location>
</feature>
<feature type="signal peptide" evidence="2">
    <location>
        <begin position="1"/>
        <end position="26"/>
    </location>
</feature>
<sequence length="132" mass="13924">MPQSIRTFCVSLCVALVAALSLHASAQAQHEVGHSSGWPPVFMVANDNHGHAHTHVAPAETAPEAPDQEQDGQPTGHHHSSVEKPAGSPALNATQHPALIGMAQHSHGQSRPLEDVGLDGPEYPPKRTRAIL</sequence>
<evidence type="ECO:0000313" key="3">
    <source>
        <dbReference type="EMBL" id="MFC5343706.1"/>
    </source>
</evidence>
<dbReference type="EMBL" id="JBHSLF010000014">
    <property type="protein sequence ID" value="MFC5343706.1"/>
    <property type="molecule type" value="Genomic_DNA"/>
</dbReference>
<evidence type="ECO:0000313" key="4">
    <source>
        <dbReference type="Proteomes" id="UP001596152"/>
    </source>
</evidence>
<gene>
    <name evidence="3" type="ORF">ACFPIE_07265</name>
</gene>
<protein>
    <recommendedName>
        <fullName evidence="5">Secreted protein</fullName>
    </recommendedName>
</protein>